<accession>A0ACB7UBR1</accession>
<reference evidence="2" key="1">
    <citation type="journal article" date="2022" name="Nat. Commun.">
        <title>Chromosome evolution and the genetic basis of agronomically important traits in greater yam.</title>
        <authorList>
            <person name="Bredeson J.V."/>
            <person name="Lyons J.B."/>
            <person name="Oniyinde I.O."/>
            <person name="Okereke N.R."/>
            <person name="Kolade O."/>
            <person name="Nnabue I."/>
            <person name="Nwadili C.O."/>
            <person name="Hribova E."/>
            <person name="Parker M."/>
            <person name="Nwogha J."/>
            <person name="Shu S."/>
            <person name="Carlson J."/>
            <person name="Kariba R."/>
            <person name="Muthemba S."/>
            <person name="Knop K."/>
            <person name="Barton G.J."/>
            <person name="Sherwood A.V."/>
            <person name="Lopez-Montes A."/>
            <person name="Asiedu R."/>
            <person name="Jamnadass R."/>
            <person name="Muchugi A."/>
            <person name="Goodstein D."/>
            <person name="Egesi C.N."/>
            <person name="Featherston J."/>
            <person name="Asfaw A."/>
            <person name="Simpson G.G."/>
            <person name="Dolezel J."/>
            <person name="Hendre P.S."/>
            <person name="Van Deynze A."/>
            <person name="Kumar P.L."/>
            <person name="Obidiegwu J.E."/>
            <person name="Bhattacharjee R."/>
            <person name="Rokhsar D.S."/>
        </authorList>
    </citation>
    <scope>NUCLEOTIDE SEQUENCE [LARGE SCALE GENOMIC DNA]</scope>
    <source>
        <strain evidence="2">cv. TDa95/00328</strain>
    </source>
</reference>
<evidence type="ECO:0000313" key="2">
    <source>
        <dbReference type="Proteomes" id="UP000827976"/>
    </source>
</evidence>
<sequence>MDRISTNFQNFVDLVSPEFRALAEAAARNAESAARTAESAARKAESAARNVEIAARNVEISARNIDITARNDAARAEIEEKKKRLGEVLFAIDGLSEDEAMFMLQVLAKDEDQLKVFWELPVDKKLRFCRVFLSRMSYCPRDI</sequence>
<comment type="caution">
    <text evidence="1">The sequence shown here is derived from an EMBL/GenBank/DDBJ whole genome shotgun (WGS) entry which is preliminary data.</text>
</comment>
<protein>
    <submittedName>
        <fullName evidence="1">Mur ligase central domain-containing protein</fullName>
    </submittedName>
</protein>
<proteinExistence type="predicted"/>
<name>A0ACB7UBR1_DIOAL</name>
<evidence type="ECO:0000313" key="1">
    <source>
        <dbReference type="EMBL" id="KAH7657755.1"/>
    </source>
</evidence>
<gene>
    <name evidence="1" type="ORF">IHE45_17G042600</name>
</gene>
<dbReference type="EMBL" id="CM037027">
    <property type="protein sequence ID" value="KAH7657755.1"/>
    <property type="molecule type" value="Genomic_DNA"/>
</dbReference>
<keyword evidence="1" id="KW-0436">Ligase</keyword>
<dbReference type="Proteomes" id="UP000827976">
    <property type="component" value="Chromosome 17"/>
</dbReference>
<organism evidence="1 2">
    <name type="scientific">Dioscorea alata</name>
    <name type="common">Purple yam</name>
    <dbReference type="NCBI Taxonomy" id="55571"/>
    <lineage>
        <taxon>Eukaryota</taxon>
        <taxon>Viridiplantae</taxon>
        <taxon>Streptophyta</taxon>
        <taxon>Embryophyta</taxon>
        <taxon>Tracheophyta</taxon>
        <taxon>Spermatophyta</taxon>
        <taxon>Magnoliopsida</taxon>
        <taxon>Liliopsida</taxon>
        <taxon>Dioscoreales</taxon>
        <taxon>Dioscoreaceae</taxon>
        <taxon>Dioscorea</taxon>
    </lineage>
</organism>
<keyword evidence="2" id="KW-1185">Reference proteome</keyword>